<dbReference type="EMBL" id="FLOC01000008">
    <property type="protein sequence ID" value="SBS30644.1"/>
    <property type="molecule type" value="Genomic_DNA"/>
</dbReference>
<dbReference type="InterPro" id="IPR029787">
    <property type="entry name" value="Nucleotide_cyclase"/>
</dbReference>
<dbReference type="NCBIfam" id="TIGR00229">
    <property type="entry name" value="sensory_box"/>
    <property type="match status" value="2"/>
</dbReference>
<dbReference type="SMART" id="SM00267">
    <property type="entry name" value="GGDEF"/>
    <property type="match status" value="1"/>
</dbReference>
<dbReference type="Pfam" id="PF08447">
    <property type="entry name" value="PAS_3"/>
    <property type="match status" value="1"/>
</dbReference>
<dbReference type="OrthoDB" id="9176779at2"/>
<evidence type="ECO:0000259" key="5">
    <source>
        <dbReference type="PROSITE" id="PS50883"/>
    </source>
</evidence>
<dbReference type="InterPro" id="IPR013655">
    <property type="entry name" value="PAS_fold_3"/>
</dbReference>
<keyword evidence="2" id="KW-0472">Membrane</keyword>
<dbReference type="InterPro" id="IPR035919">
    <property type="entry name" value="EAL_sf"/>
</dbReference>
<dbReference type="AlphaFoldDB" id="A0A1A8TCZ6"/>
<dbReference type="PANTHER" id="PTHR44757">
    <property type="entry name" value="DIGUANYLATE CYCLASE DGCP"/>
    <property type="match status" value="1"/>
</dbReference>
<gene>
    <name evidence="7" type="primary">gmr_9</name>
    <name evidence="7" type="ORF">MAQ5080_01733</name>
</gene>
<feature type="domain" description="PAS" evidence="3">
    <location>
        <begin position="383"/>
        <end position="429"/>
    </location>
</feature>
<dbReference type="FunFam" id="3.30.70.270:FF:000001">
    <property type="entry name" value="Diguanylate cyclase domain protein"/>
    <property type="match status" value="1"/>
</dbReference>
<evidence type="ECO:0000256" key="1">
    <source>
        <dbReference type="ARBA" id="ARBA00001946"/>
    </source>
</evidence>
<dbReference type="SMART" id="SM00091">
    <property type="entry name" value="PAS"/>
    <property type="match status" value="2"/>
</dbReference>
<dbReference type="PROSITE" id="PS50113">
    <property type="entry name" value="PAC"/>
    <property type="match status" value="2"/>
</dbReference>
<dbReference type="SUPFAM" id="SSF55073">
    <property type="entry name" value="Nucleotide cyclase"/>
    <property type="match status" value="1"/>
</dbReference>
<dbReference type="InterPro" id="IPR001633">
    <property type="entry name" value="EAL_dom"/>
</dbReference>
<keyword evidence="8" id="KW-1185">Reference proteome</keyword>
<dbReference type="NCBIfam" id="TIGR00254">
    <property type="entry name" value="GGDEF"/>
    <property type="match status" value="1"/>
</dbReference>
<dbReference type="PROSITE" id="PS50112">
    <property type="entry name" value="PAS"/>
    <property type="match status" value="2"/>
</dbReference>
<dbReference type="Gene3D" id="3.20.20.450">
    <property type="entry name" value="EAL domain"/>
    <property type="match status" value="1"/>
</dbReference>
<dbReference type="SUPFAM" id="SSF55785">
    <property type="entry name" value="PYP-like sensor domain (PAS domain)"/>
    <property type="match status" value="2"/>
</dbReference>
<evidence type="ECO:0000256" key="2">
    <source>
        <dbReference type="SAM" id="Phobius"/>
    </source>
</evidence>
<keyword evidence="2" id="KW-1133">Transmembrane helix</keyword>
<dbReference type="Pfam" id="PF00990">
    <property type="entry name" value="GGDEF"/>
    <property type="match status" value="1"/>
</dbReference>
<dbReference type="SMART" id="SM00086">
    <property type="entry name" value="PAC"/>
    <property type="match status" value="2"/>
</dbReference>
<feature type="transmembrane region" description="Helical" evidence="2">
    <location>
        <begin position="173"/>
        <end position="196"/>
    </location>
</feature>
<dbReference type="InterPro" id="IPR000160">
    <property type="entry name" value="GGDEF_dom"/>
</dbReference>
<dbReference type="STRING" id="295068.MAQ5080_01733"/>
<dbReference type="PANTHER" id="PTHR44757:SF2">
    <property type="entry name" value="BIOFILM ARCHITECTURE MAINTENANCE PROTEIN MBAA"/>
    <property type="match status" value="1"/>
</dbReference>
<dbReference type="Proteomes" id="UP000092627">
    <property type="component" value="Unassembled WGS sequence"/>
</dbReference>
<accession>A0A1A8TCZ6</accession>
<feature type="domain" description="PAS" evidence="3">
    <location>
        <begin position="256"/>
        <end position="329"/>
    </location>
</feature>
<dbReference type="SMART" id="SM00052">
    <property type="entry name" value="EAL"/>
    <property type="match status" value="1"/>
</dbReference>
<evidence type="ECO:0000313" key="8">
    <source>
        <dbReference type="Proteomes" id="UP000092627"/>
    </source>
</evidence>
<dbReference type="InterPro" id="IPR035965">
    <property type="entry name" value="PAS-like_dom_sf"/>
</dbReference>
<dbReference type="InterPro" id="IPR052155">
    <property type="entry name" value="Biofilm_reg_signaling"/>
</dbReference>
<dbReference type="SUPFAM" id="SSF141868">
    <property type="entry name" value="EAL domain-like"/>
    <property type="match status" value="1"/>
</dbReference>
<reference evidence="7 8" key="1">
    <citation type="submission" date="2016-06" db="EMBL/GenBank/DDBJ databases">
        <authorList>
            <person name="Kjaerup R.B."/>
            <person name="Dalgaard T.S."/>
            <person name="Juul-Madsen H.R."/>
        </authorList>
    </citation>
    <scope>NUCLEOTIDE SEQUENCE [LARGE SCALE GENOMIC DNA]</scope>
    <source>
        <strain evidence="7 8">CECT 5080</strain>
    </source>
</reference>
<dbReference type="RefSeq" id="WP_067208594.1">
    <property type="nucleotide sequence ID" value="NZ_FLOC01000008.1"/>
</dbReference>
<sequence length="951" mass="107922">MSLQSSSKKKSLFTVVSSAIMLLVSLVFIANSFYFYKIQKEQLELEIIGQAEESAGRLSQTLASFMESYQINEYQKLVQSEILTPNHYALSAILVEDFNMAEIVGEEHFVTGRIIDAAGNSRPYSSTQPEDQALLENAYHSKATEIRSSNGELIGRLFVYVGARTLERSIEALVVNTAVITVALLFLLLTLLYFLLQKLLIYPLSHFTQVIADCNEDGIPRAPMPESNYREIDDLSNTVRDMVNAITIAQDRLKQERLELENVINGTRTGTWYWNIPTGQTRFNERWASMVGYTLEELHPISIDTWVSLAHPEDAKLSEKALKAYFNGETDYYECEARMRHKDGHWVWVLDRGQVFQWNDQGEPIDMFGTHQDITVRKQSEVELALAASVYQQVHEGILISNVAGQIVDVNDAFTRITGYQRDEVIGQQPSILKSGRHDKSFYDQLWQTLKTEGCWSGEVWNKRKNGDIYPELITISAVTDSFGELSHYVALFSDITSLKEHEYQLERIAHYDSLTGLPNRFLFRDRLRVAMSRAKSRNEKLALLFLDLDGFKEVNDSFGHEVGDQLLVYLATTITSLLRREDTFARIGGDEFILILPDATKDNVLEKVIHTLLESIAEPVDLNGRLVQVTSSIGVAIYPENDDMDADQLIRQADQAMYSAKVAGKNLCRFFDPEQDRSIRGFHENVTRLSEALAADEFELYYQPKVNLRSLEVVGFEALIRWHHPEQGVLLPGRFLPDIEGNLLMVEIGEWTIRQALEQLFIWQQHGLHLPISVNVSAIHLQQKNFIDSLEEVLIEYPTVPPKYLEFEVLETSALENMEQAQLIIHHCDDLGIEFSIDDFGTGYSSLSYLRDIPAKTLKIDQSFVKNMSDENDDRLILEGIIGLAKSFHKKVIAEGVEDMAYADVLLELGCEYAQGYAIARPMPAADVPQWVAQWRAQTISQQASAPGLL</sequence>
<evidence type="ECO:0000259" key="3">
    <source>
        <dbReference type="PROSITE" id="PS50112"/>
    </source>
</evidence>
<proteinExistence type="predicted"/>
<dbReference type="CDD" id="cd00130">
    <property type="entry name" value="PAS"/>
    <property type="match status" value="2"/>
</dbReference>
<keyword evidence="7" id="KW-0378">Hydrolase</keyword>
<comment type="cofactor">
    <cofactor evidence="1">
        <name>Mg(2+)</name>
        <dbReference type="ChEBI" id="CHEBI:18420"/>
    </cofactor>
</comment>
<dbReference type="InterPro" id="IPR043128">
    <property type="entry name" value="Rev_trsase/Diguanyl_cyclase"/>
</dbReference>
<keyword evidence="2" id="KW-0812">Transmembrane</keyword>
<evidence type="ECO:0000259" key="6">
    <source>
        <dbReference type="PROSITE" id="PS50887"/>
    </source>
</evidence>
<dbReference type="GO" id="GO:0071111">
    <property type="term" value="F:cyclic-guanylate-specific phosphodiesterase activity"/>
    <property type="evidence" value="ECO:0007669"/>
    <property type="project" value="UniProtKB-EC"/>
</dbReference>
<dbReference type="InterPro" id="IPR001610">
    <property type="entry name" value="PAC"/>
</dbReference>
<dbReference type="EC" id="3.1.4.52" evidence="7"/>
<name>A0A1A8TCZ6_9GAMM</name>
<protein>
    <submittedName>
        <fullName evidence="7">Cyclic di-GMP phosphodiesterase Gmr</fullName>
        <ecNumber evidence="7">3.1.4.52</ecNumber>
    </submittedName>
</protein>
<dbReference type="Pfam" id="PF13426">
    <property type="entry name" value="PAS_9"/>
    <property type="match status" value="1"/>
</dbReference>
<dbReference type="Gene3D" id="3.30.70.270">
    <property type="match status" value="1"/>
</dbReference>
<evidence type="ECO:0000259" key="4">
    <source>
        <dbReference type="PROSITE" id="PS50113"/>
    </source>
</evidence>
<feature type="domain" description="PAC" evidence="4">
    <location>
        <begin position="333"/>
        <end position="386"/>
    </location>
</feature>
<feature type="domain" description="GGDEF" evidence="6">
    <location>
        <begin position="540"/>
        <end position="674"/>
    </location>
</feature>
<dbReference type="PROSITE" id="PS50887">
    <property type="entry name" value="GGDEF"/>
    <property type="match status" value="1"/>
</dbReference>
<organism evidence="7 8">
    <name type="scientific">Marinomonas aquimarina</name>
    <dbReference type="NCBI Taxonomy" id="295068"/>
    <lineage>
        <taxon>Bacteria</taxon>
        <taxon>Pseudomonadati</taxon>
        <taxon>Pseudomonadota</taxon>
        <taxon>Gammaproteobacteria</taxon>
        <taxon>Oceanospirillales</taxon>
        <taxon>Oceanospirillaceae</taxon>
        <taxon>Marinomonas</taxon>
    </lineage>
</organism>
<feature type="domain" description="PAC" evidence="4">
    <location>
        <begin position="456"/>
        <end position="508"/>
    </location>
</feature>
<evidence type="ECO:0000313" key="7">
    <source>
        <dbReference type="EMBL" id="SBS30644.1"/>
    </source>
</evidence>
<dbReference type="PROSITE" id="PS50883">
    <property type="entry name" value="EAL"/>
    <property type="match status" value="1"/>
</dbReference>
<dbReference type="Gene3D" id="3.30.450.20">
    <property type="entry name" value="PAS domain"/>
    <property type="match status" value="2"/>
</dbReference>
<dbReference type="InterPro" id="IPR000014">
    <property type="entry name" value="PAS"/>
</dbReference>
<feature type="domain" description="EAL" evidence="5">
    <location>
        <begin position="683"/>
        <end position="937"/>
    </location>
</feature>
<dbReference type="InterPro" id="IPR000700">
    <property type="entry name" value="PAS-assoc_C"/>
</dbReference>
<dbReference type="Pfam" id="PF00563">
    <property type="entry name" value="EAL"/>
    <property type="match status" value="1"/>
</dbReference>
<dbReference type="CDD" id="cd01949">
    <property type="entry name" value="GGDEF"/>
    <property type="match status" value="1"/>
</dbReference>
<feature type="transmembrane region" description="Helical" evidence="2">
    <location>
        <begin position="12"/>
        <end position="36"/>
    </location>
</feature>
<dbReference type="CDD" id="cd01948">
    <property type="entry name" value="EAL"/>
    <property type="match status" value="1"/>
</dbReference>